<dbReference type="STRING" id="29760.F6GZ76"/>
<proteinExistence type="predicted"/>
<evidence type="ECO:0000313" key="2">
    <source>
        <dbReference type="Proteomes" id="UP000009183"/>
    </source>
</evidence>
<dbReference type="Proteomes" id="UP000009183">
    <property type="component" value="Unassembled WGS sequence, unordered"/>
</dbReference>
<dbReference type="HOGENOM" id="CLU_3435191_0_0_1"/>
<sequence length="14" mass="1638">MKILMIFQRKGMAA</sequence>
<keyword evidence="2" id="KW-1185">Reference proteome</keyword>
<gene>
    <name evidence="1" type="ORF">VIT_00s0256g00080</name>
</gene>
<evidence type="ECO:0000313" key="1">
    <source>
        <dbReference type="EMBL" id="CCB45262.1"/>
    </source>
</evidence>
<reference evidence="2" key="1">
    <citation type="journal article" date="2007" name="Nature">
        <title>The grapevine genome sequence suggests ancestral hexaploidization in major angiosperm phyla.</title>
        <authorList>
            <consortium name="The French-Italian Public Consortium for Grapevine Genome Characterization."/>
            <person name="Jaillon O."/>
            <person name="Aury J.-M."/>
            <person name="Noel B."/>
            <person name="Policriti A."/>
            <person name="Clepet C."/>
            <person name="Casagrande A."/>
            <person name="Choisne N."/>
            <person name="Aubourg S."/>
            <person name="Vitulo N."/>
            <person name="Jubin C."/>
            <person name="Vezzi A."/>
            <person name="Legeai F."/>
            <person name="Hugueney P."/>
            <person name="Dasilva C."/>
            <person name="Horner D."/>
            <person name="Mica E."/>
            <person name="Jublot D."/>
            <person name="Poulain J."/>
            <person name="Bruyere C."/>
            <person name="Billault A."/>
            <person name="Segurens B."/>
            <person name="Gouyvenoux M."/>
            <person name="Ugarte E."/>
            <person name="Cattonaro F."/>
            <person name="Anthouard V."/>
            <person name="Vico V."/>
            <person name="Del Fabbro C."/>
            <person name="Alaux M."/>
            <person name="Di Gaspero G."/>
            <person name="Dumas V."/>
            <person name="Felice N."/>
            <person name="Paillard S."/>
            <person name="Juman I."/>
            <person name="Moroldo M."/>
            <person name="Scalabrin S."/>
            <person name="Canaguier A."/>
            <person name="Le Clainche I."/>
            <person name="Malacrida G."/>
            <person name="Durand E."/>
            <person name="Pesole G."/>
            <person name="Laucou V."/>
            <person name="Chatelet P."/>
            <person name="Merdinoglu D."/>
            <person name="Delledonne M."/>
            <person name="Pezzotti M."/>
            <person name="Lecharny A."/>
            <person name="Scarpelli C."/>
            <person name="Artiguenave F."/>
            <person name="Pe M.E."/>
            <person name="Valle G."/>
            <person name="Morgante M."/>
            <person name="Caboche M."/>
            <person name="Adam-Blondon A.-F."/>
            <person name="Weissenbach J."/>
            <person name="Quetier F."/>
            <person name="Wincker P."/>
        </authorList>
    </citation>
    <scope>NUCLEOTIDE SEQUENCE [LARGE SCALE GENOMIC DNA]</scope>
    <source>
        <strain evidence="2">cv. Pinot noir / PN40024</strain>
    </source>
</reference>
<dbReference type="InParanoid" id="F6GZ76"/>
<protein>
    <submittedName>
        <fullName evidence="1">Uncharacterized protein</fullName>
    </submittedName>
</protein>
<name>F6GZ76_VITVI</name>
<organism evidence="1 2">
    <name type="scientific">Vitis vinifera</name>
    <name type="common">Grape</name>
    <dbReference type="NCBI Taxonomy" id="29760"/>
    <lineage>
        <taxon>Eukaryota</taxon>
        <taxon>Viridiplantae</taxon>
        <taxon>Streptophyta</taxon>
        <taxon>Embryophyta</taxon>
        <taxon>Tracheophyta</taxon>
        <taxon>Spermatophyta</taxon>
        <taxon>Magnoliopsida</taxon>
        <taxon>eudicotyledons</taxon>
        <taxon>Gunneridae</taxon>
        <taxon>Pentapetalae</taxon>
        <taxon>rosids</taxon>
        <taxon>Vitales</taxon>
        <taxon>Vitaceae</taxon>
        <taxon>Viteae</taxon>
        <taxon>Vitis</taxon>
    </lineage>
</organism>
<accession>F6GZ76</accession>
<dbReference type="EMBL" id="FN594990">
    <property type="protein sequence ID" value="CCB45262.1"/>
    <property type="molecule type" value="Genomic_DNA"/>
</dbReference>